<dbReference type="Proteomes" id="UP000694251">
    <property type="component" value="Chromosome 8"/>
</dbReference>
<evidence type="ECO:0000313" key="2">
    <source>
        <dbReference type="Proteomes" id="UP000694251"/>
    </source>
</evidence>
<reference evidence="1 2" key="1">
    <citation type="submission" date="2020-12" db="EMBL/GenBank/DDBJ databases">
        <title>Concerted genomic and epigenomic changes stabilize Arabidopsis allopolyploids.</title>
        <authorList>
            <person name="Chen Z."/>
        </authorList>
    </citation>
    <scope>NUCLEOTIDE SEQUENCE [LARGE SCALE GENOMIC DNA]</scope>
    <source>
        <strain evidence="1">As9502</strain>
        <tissue evidence="1">Leaf</tissue>
    </source>
</reference>
<evidence type="ECO:0000313" key="1">
    <source>
        <dbReference type="EMBL" id="KAG7582593.1"/>
    </source>
</evidence>
<protein>
    <submittedName>
        <fullName evidence="1">Uncharacterized protein</fullName>
    </submittedName>
</protein>
<feature type="non-terminal residue" evidence="1">
    <location>
        <position position="68"/>
    </location>
</feature>
<gene>
    <name evidence="1" type="ORF">ISN44_As08g021750</name>
</gene>
<dbReference type="OrthoDB" id="10449257at2759"/>
<keyword evidence="2" id="KW-1185">Reference proteome</keyword>
<name>A0A8T2B909_ARASU</name>
<comment type="caution">
    <text evidence="1">The sequence shown here is derived from an EMBL/GenBank/DDBJ whole genome shotgun (WGS) entry which is preliminary data.</text>
</comment>
<sequence length="68" mass="7506">QTIHVDHVFKCVDIMGGIIVQSRNRWLTGAELNIILQNANSLTQSTPAAPNGSIRLFLYAVVANRDDK</sequence>
<dbReference type="EMBL" id="JAEFBJ010000008">
    <property type="protein sequence ID" value="KAG7582593.1"/>
    <property type="molecule type" value="Genomic_DNA"/>
</dbReference>
<proteinExistence type="predicted"/>
<accession>A0A8T2B909</accession>
<organism evidence="1 2">
    <name type="scientific">Arabidopsis suecica</name>
    <name type="common">Swedish thale-cress</name>
    <name type="synonym">Cardaminopsis suecica</name>
    <dbReference type="NCBI Taxonomy" id="45249"/>
    <lineage>
        <taxon>Eukaryota</taxon>
        <taxon>Viridiplantae</taxon>
        <taxon>Streptophyta</taxon>
        <taxon>Embryophyta</taxon>
        <taxon>Tracheophyta</taxon>
        <taxon>Spermatophyta</taxon>
        <taxon>Magnoliopsida</taxon>
        <taxon>eudicotyledons</taxon>
        <taxon>Gunneridae</taxon>
        <taxon>Pentapetalae</taxon>
        <taxon>rosids</taxon>
        <taxon>malvids</taxon>
        <taxon>Brassicales</taxon>
        <taxon>Brassicaceae</taxon>
        <taxon>Camelineae</taxon>
        <taxon>Arabidopsis</taxon>
    </lineage>
</organism>
<dbReference type="AlphaFoldDB" id="A0A8T2B909"/>